<proteinExistence type="predicted"/>
<dbReference type="Pfam" id="PF13358">
    <property type="entry name" value="DDE_3"/>
    <property type="match status" value="1"/>
</dbReference>
<feature type="domain" description="Tc1-like transposase DDE" evidence="1">
    <location>
        <begin position="8"/>
        <end position="114"/>
    </location>
</feature>
<evidence type="ECO:0000313" key="2">
    <source>
        <dbReference type="EMBL" id="CAF1559073.1"/>
    </source>
</evidence>
<reference evidence="2" key="1">
    <citation type="submission" date="2021-02" db="EMBL/GenBank/DDBJ databases">
        <authorList>
            <person name="Nowell W R."/>
        </authorList>
    </citation>
    <scope>NUCLEOTIDE SEQUENCE</scope>
</reference>
<dbReference type="OrthoDB" id="4843387at2759"/>
<dbReference type="Proteomes" id="UP000663852">
    <property type="component" value="Unassembled WGS sequence"/>
</dbReference>
<comment type="caution">
    <text evidence="2">The sequence shown here is derived from an EMBL/GenBank/DDBJ whole genome shotgun (WGS) entry which is preliminary data.</text>
</comment>
<dbReference type="PANTHER" id="PTHR47326">
    <property type="entry name" value="TRANSPOSABLE ELEMENT TC3 TRANSPOSASE-LIKE PROTEIN"/>
    <property type="match status" value="1"/>
</dbReference>
<dbReference type="GO" id="GO:0003676">
    <property type="term" value="F:nucleic acid binding"/>
    <property type="evidence" value="ECO:0007669"/>
    <property type="project" value="InterPro"/>
</dbReference>
<evidence type="ECO:0000313" key="3">
    <source>
        <dbReference type="Proteomes" id="UP000663852"/>
    </source>
</evidence>
<dbReference type="InterPro" id="IPR036397">
    <property type="entry name" value="RNaseH_sf"/>
</dbReference>
<dbReference type="Gene3D" id="3.30.420.10">
    <property type="entry name" value="Ribonuclease H-like superfamily/Ribonuclease H"/>
    <property type="match status" value="1"/>
</dbReference>
<sequence>MFFGVWSYITCHGLGPLIIYDGRLNSLQYINILDDHLSTAFQKFPSTQLQKILYQQDNAGPHRSAMTQNYLQENRISLLQWPANSPDLNIMENIWSIVDNRLLKLPINNIDDLKSALQHVWTEISHNTIEKLFKSMPQRLRQVINFKGFSCKS</sequence>
<organism evidence="2 3">
    <name type="scientific">Adineta ricciae</name>
    <name type="common">Rotifer</name>
    <dbReference type="NCBI Taxonomy" id="249248"/>
    <lineage>
        <taxon>Eukaryota</taxon>
        <taxon>Metazoa</taxon>
        <taxon>Spiralia</taxon>
        <taxon>Gnathifera</taxon>
        <taxon>Rotifera</taxon>
        <taxon>Eurotatoria</taxon>
        <taxon>Bdelloidea</taxon>
        <taxon>Adinetida</taxon>
        <taxon>Adinetidae</taxon>
        <taxon>Adineta</taxon>
    </lineage>
</organism>
<name>A0A815XKF0_ADIRI</name>
<dbReference type="EMBL" id="CAJNOJ010002328">
    <property type="protein sequence ID" value="CAF1559073.1"/>
    <property type="molecule type" value="Genomic_DNA"/>
</dbReference>
<gene>
    <name evidence="2" type="ORF">EDS130_LOCUS46473</name>
</gene>
<accession>A0A815XKF0</accession>
<evidence type="ECO:0000259" key="1">
    <source>
        <dbReference type="Pfam" id="PF13358"/>
    </source>
</evidence>
<dbReference type="AlphaFoldDB" id="A0A815XKF0"/>
<dbReference type="PANTHER" id="PTHR47326:SF1">
    <property type="entry name" value="HTH PSQ-TYPE DOMAIN-CONTAINING PROTEIN"/>
    <property type="match status" value="1"/>
</dbReference>
<protein>
    <recommendedName>
        <fullName evidence="1">Tc1-like transposase DDE domain-containing protein</fullName>
    </recommendedName>
</protein>
<dbReference type="InterPro" id="IPR038717">
    <property type="entry name" value="Tc1-like_DDE_dom"/>
</dbReference>